<keyword evidence="2" id="KW-1185">Reference proteome</keyword>
<comment type="caution">
    <text evidence="1">The sequence shown here is derived from an EMBL/GenBank/DDBJ whole genome shotgun (WGS) entry which is preliminary data.</text>
</comment>
<accession>A0A364RE16</accession>
<evidence type="ECO:0000313" key="2">
    <source>
        <dbReference type="Proteomes" id="UP000251692"/>
    </source>
</evidence>
<proteinExistence type="predicted"/>
<sequence length="127" mass="15014">MEETLVTYQDWEFYSDKELTEQTYLEMDKSGAESCGCSYCRNFIEQRETVFPEEIKELLGKLGVDYKKEVDVSEFVKLECGLHYYNGWFHFKGDFKGKDCSIPFPNGGYSTDLRKNHGQFLYRFSSW</sequence>
<protein>
    <submittedName>
        <fullName evidence="1">Uncharacterized protein</fullName>
    </submittedName>
</protein>
<dbReference type="Proteomes" id="UP000251692">
    <property type="component" value="Unassembled WGS sequence"/>
</dbReference>
<reference evidence="1 2" key="1">
    <citation type="submission" date="2018-06" db="EMBL/GenBank/DDBJ databases">
        <authorList>
            <person name="Liu Z.-W."/>
        </authorList>
    </citation>
    <scope>NUCLEOTIDE SEQUENCE [LARGE SCALE GENOMIC DNA]</scope>
    <source>
        <strain evidence="1 2">2b14</strain>
    </source>
</reference>
<reference evidence="1 2" key="2">
    <citation type="submission" date="2018-07" db="EMBL/GenBank/DDBJ databases">
        <title>Pontibacter sp. 2b14 genomic sequence and assembly.</title>
        <authorList>
            <person name="Du Z.-J."/>
        </authorList>
    </citation>
    <scope>NUCLEOTIDE SEQUENCE [LARGE SCALE GENOMIC DNA]</scope>
    <source>
        <strain evidence="1 2">2b14</strain>
    </source>
</reference>
<gene>
    <name evidence="1" type="ORF">DP923_12385</name>
</gene>
<dbReference type="OrthoDB" id="1691135at2"/>
<dbReference type="EMBL" id="QMDV01000003">
    <property type="protein sequence ID" value="RAU82561.1"/>
    <property type="molecule type" value="Genomic_DNA"/>
</dbReference>
<dbReference type="RefSeq" id="WP_112306154.1">
    <property type="nucleotide sequence ID" value="NZ_QMDV01000003.1"/>
</dbReference>
<name>A0A364RE16_9BACT</name>
<evidence type="ECO:0000313" key="1">
    <source>
        <dbReference type="EMBL" id="RAU82561.1"/>
    </source>
</evidence>
<dbReference type="AlphaFoldDB" id="A0A364RE16"/>
<organism evidence="1 2">
    <name type="scientific">Pontibacter arcticus</name>
    <dbReference type="NCBI Taxonomy" id="2080288"/>
    <lineage>
        <taxon>Bacteria</taxon>
        <taxon>Pseudomonadati</taxon>
        <taxon>Bacteroidota</taxon>
        <taxon>Cytophagia</taxon>
        <taxon>Cytophagales</taxon>
        <taxon>Hymenobacteraceae</taxon>
        <taxon>Pontibacter</taxon>
    </lineage>
</organism>